<feature type="signal peptide" evidence="1">
    <location>
        <begin position="1"/>
        <end position="19"/>
    </location>
</feature>
<dbReference type="PATRIC" id="fig|1150469.3.peg.1909"/>
<evidence type="ECO:0000313" key="2">
    <source>
        <dbReference type="EMBL" id="CCG08320.1"/>
    </source>
</evidence>
<feature type="chain" id="PRO_5003606647" description="Secreted protein" evidence="1">
    <location>
        <begin position="20"/>
        <end position="115"/>
    </location>
</feature>
<accession>H6SK05</accession>
<evidence type="ECO:0000256" key="1">
    <source>
        <dbReference type="SAM" id="SignalP"/>
    </source>
</evidence>
<reference evidence="2 3" key="1">
    <citation type="submission" date="2012-02" db="EMBL/GenBank/DDBJ databases">
        <title>Shotgun genome sequence of Phaeospirillum photometricum DSM 122.</title>
        <authorList>
            <person name="Duquesne K."/>
            <person name="Sturgis J."/>
        </authorList>
    </citation>
    <scope>NUCLEOTIDE SEQUENCE [LARGE SCALE GENOMIC DNA]</scope>
    <source>
        <strain evidence="3">DSM122</strain>
    </source>
</reference>
<keyword evidence="1" id="KW-0732">Signal</keyword>
<dbReference type="Proteomes" id="UP000033220">
    <property type="component" value="Chromosome DSM 122"/>
</dbReference>
<dbReference type="KEGG" id="rpm:RSPPHO_01694"/>
<dbReference type="HOGENOM" id="CLU_2107121_0_0_5"/>
<proteinExistence type="predicted"/>
<protein>
    <recommendedName>
        <fullName evidence="4">Secreted protein</fullName>
    </recommendedName>
</protein>
<name>H6SK05_PARPM</name>
<evidence type="ECO:0008006" key="4">
    <source>
        <dbReference type="Google" id="ProtNLM"/>
    </source>
</evidence>
<sequence>MYRLLALATGLFLPSLAFAVGEEAMATRFGNTVVVQDTLATSRLWFQPDHTFRGSNWLMDVGGTWSVKEGTICLHFDETPPFRSNPECGRLTARQVGDTWEEEGRTYQLLEGVQK</sequence>
<dbReference type="RefSeq" id="WP_014414957.1">
    <property type="nucleotide sequence ID" value="NC_017059.1"/>
</dbReference>
<keyword evidence="3" id="KW-1185">Reference proteome</keyword>
<gene>
    <name evidence="2" type="ORF">RSPPHO_01694</name>
</gene>
<dbReference type="EMBL" id="HE663493">
    <property type="protein sequence ID" value="CCG08320.1"/>
    <property type="molecule type" value="Genomic_DNA"/>
</dbReference>
<dbReference type="AlphaFoldDB" id="H6SK05"/>
<organism evidence="2 3">
    <name type="scientific">Pararhodospirillum photometricum DSM 122</name>
    <dbReference type="NCBI Taxonomy" id="1150469"/>
    <lineage>
        <taxon>Bacteria</taxon>
        <taxon>Pseudomonadati</taxon>
        <taxon>Pseudomonadota</taxon>
        <taxon>Alphaproteobacteria</taxon>
        <taxon>Rhodospirillales</taxon>
        <taxon>Rhodospirillaceae</taxon>
        <taxon>Pararhodospirillum</taxon>
    </lineage>
</organism>
<evidence type="ECO:0000313" key="3">
    <source>
        <dbReference type="Proteomes" id="UP000033220"/>
    </source>
</evidence>